<dbReference type="Gene3D" id="2.60.120.10">
    <property type="entry name" value="Jelly Rolls"/>
    <property type="match status" value="1"/>
</dbReference>
<dbReference type="KEGG" id="gfm:Enr17x_33390"/>
<evidence type="ECO:0000313" key="3">
    <source>
        <dbReference type="Proteomes" id="UP000318313"/>
    </source>
</evidence>
<dbReference type="InterPro" id="IPR013096">
    <property type="entry name" value="Cupin_2"/>
</dbReference>
<sequence>MKGSRNMEHITRPKEEDEYFFEEGCFILEMSSPDVDPEVSLARARVEPGKKTRFHRLKGTFERYIMLSGTGLVEVGDYPPTEVHPGDVVRIPPDTDQSITNIGEEDLVFFVVCNPHFLKSIYVDSEDLRQQS</sequence>
<dbReference type="InterPro" id="IPR014710">
    <property type="entry name" value="RmlC-like_jellyroll"/>
</dbReference>
<organism evidence="2 3">
    <name type="scientific">Gimesia fumaroli</name>
    <dbReference type="NCBI Taxonomy" id="2527976"/>
    <lineage>
        <taxon>Bacteria</taxon>
        <taxon>Pseudomonadati</taxon>
        <taxon>Planctomycetota</taxon>
        <taxon>Planctomycetia</taxon>
        <taxon>Planctomycetales</taxon>
        <taxon>Planctomycetaceae</taxon>
        <taxon>Gimesia</taxon>
    </lineage>
</organism>
<dbReference type="AlphaFoldDB" id="A0A518IDW5"/>
<dbReference type="SUPFAM" id="SSF51182">
    <property type="entry name" value="RmlC-like cupins"/>
    <property type="match status" value="1"/>
</dbReference>
<accession>A0A518IDW5</accession>
<dbReference type="CDD" id="cd02214">
    <property type="entry name" value="cupin_MJ1618"/>
    <property type="match status" value="1"/>
</dbReference>
<protein>
    <submittedName>
        <fullName evidence="2">Cupin domain protein</fullName>
    </submittedName>
</protein>
<dbReference type="Proteomes" id="UP000318313">
    <property type="component" value="Chromosome"/>
</dbReference>
<feature type="domain" description="Cupin type-2" evidence="1">
    <location>
        <begin position="44"/>
        <end position="113"/>
    </location>
</feature>
<evidence type="ECO:0000259" key="1">
    <source>
        <dbReference type="Pfam" id="PF07883"/>
    </source>
</evidence>
<evidence type="ECO:0000313" key="2">
    <source>
        <dbReference type="EMBL" id="QDV51284.1"/>
    </source>
</evidence>
<dbReference type="EMBL" id="CP037452">
    <property type="protein sequence ID" value="QDV51284.1"/>
    <property type="molecule type" value="Genomic_DNA"/>
</dbReference>
<dbReference type="PANTHER" id="PTHR36114">
    <property type="entry name" value="16.7 KDA PROTEIN IN WHIE LOCUS"/>
    <property type="match status" value="1"/>
</dbReference>
<dbReference type="InterPro" id="IPR052044">
    <property type="entry name" value="PKS_Associated_Protein"/>
</dbReference>
<gene>
    <name evidence="2" type="ORF">Enr17x_33390</name>
</gene>
<keyword evidence="3" id="KW-1185">Reference proteome</keyword>
<dbReference type="InterPro" id="IPR011051">
    <property type="entry name" value="RmlC_Cupin_sf"/>
</dbReference>
<proteinExistence type="predicted"/>
<reference evidence="2 3" key="1">
    <citation type="submission" date="2019-03" db="EMBL/GenBank/DDBJ databases">
        <title>Deep-cultivation of Planctomycetes and their phenomic and genomic characterization uncovers novel biology.</title>
        <authorList>
            <person name="Wiegand S."/>
            <person name="Jogler M."/>
            <person name="Boedeker C."/>
            <person name="Pinto D."/>
            <person name="Vollmers J."/>
            <person name="Rivas-Marin E."/>
            <person name="Kohn T."/>
            <person name="Peeters S.H."/>
            <person name="Heuer A."/>
            <person name="Rast P."/>
            <person name="Oberbeckmann S."/>
            <person name="Bunk B."/>
            <person name="Jeske O."/>
            <person name="Meyerdierks A."/>
            <person name="Storesund J.E."/>
            <person name="Kallscheuer N."/>
            <person name="Luecker S."/>
            <person name="Lage O.M."/>
            <person name="Pohl T."/>
            <person name="Merkel B.J."/>
            <person name="Hornburger P."/>
            <person name="Mueller R.-W."/>
            <person name="Bruemmer F."/>
            <person name="Labrenz M."/>
            <person name="Spormann A.M."/>
            <person name="Op den Camp H."/>
            <person name="Overmann J."/>
            <person name="Amann R."/>
            <person name="Jetten M.S.M."/>
            <person name="Mascher T."/>
            <person name="Medema M.H."/>
            <person name="Devos D.P."/>
            <person name="Kaster A.-K."/>
            <person name="Ovreas L."/>
            <person name="Rohde M."/>
            <person name="Galperin M.Y."/>
            <person name="Jogler C."/>
        </authorList>
    </citation>
    <scope>NUCLEOTIDE SEQUENCE [LARGE SCALE GENOMIC DNA]</scope>
    <source>
        <strain evidence="2 3">Enr17</strain>
    </source>
</reference>
<name>A0A518IDW5_9PLAN</name>
<dbReference type="Pfam" id="PF07883">
    <property type="entry name" value="Cupin_2"/>
    <property type="match status" value="1"/>
</dbReference>
<dbReference type="PANTHER" id="PTHR36114:SF1">
    <property type="entry name" value="16.7 KDA PROTEIN IN WHIE LOCUS"/>
    <property type="match status" value="1"/>
</dbReference>